<dbReference type="InterPro" id="IPR036116">
    <property type="entry name" value="FN3_sf"/>
</dbReference>
<gene>
    <name evidence="14" type="ORF">HNR67_001698</name>
</gene>
<dbReference type="PROSITE" id="PS50853">
    <property type="entry name" value="FN3"/>
    <property type="match status" value="1"/>
</dbReference>
<dbReference type="InterPro" id="IPR050314">
    <property type="entry name" value="Glycosyl_Hydrlase_18"/>
</dbReference>
<dbReference type="InterPro" id="IPR001579">
    <property type="entry name" value="Glyco_hydro_18_chit_AS"/>
</dbReference>
<dbReference type="GO" id="GO:0006032">
    <property type="term" value="P:chitin catabolic process"/>
    <property type="evidence" value="ECO:0007669"/>
    <property type="project" value="UniProtKB-KW"/>
</dbReference>
<dbReference type="SUPFAM" id="SSF51445">
    <property type="entry name" value="(Trans)glycosidases"/>
    <property type="match status" value="1"/>
</dbReference>
<dbReference type="SUPFAM" id="SSF49265">
    <property type="entry name" value="Fibronectin type III"/>
    <property type="match status" value="1"/>
</dbReference>
<evidence type="ECO:0000256" key="5">
    <source>
        <dbReference type="ARBA" id="ARBA00023024"/>
    </source>
</evidence>
<feature type="signal peptide" evidence="10">
    <location>
        <begin position="1"/>
        <end position="34"/>
    </location>
</feature>
<dbReference type="Proteomes" id="UP000533598">
    <property type="component" value="Unassembled WGS sequence"/>
</dbReference>
<dbReference type="Pfam" id="PF00041">
    <property type="entry name" value="fn3"/>
    <property type="match status" value="1"/>
</dbReference>
<dbReference type="SUPFAM" id="SSF49384">
    <property type="entry name" value="Carbohydrate-binding domain"/>
    <property type="match status" value="1"/>
</dbReference>
<dbReference type="SMART" id="SM00060">
    <property type="entry name" value="FN3"/>
    <property type="match status" value="1"/>
</dbReference>
<dbReference type="Gene3D" id="2.60.40.290">
    <property type="match status" value="1"/>
</dbReference>
<dbReference type="PROSITE" id="PS01095">
    <property type="entry name" value="GH18_1"/>
    <property type="match status" value="1"/>
</dbReference>
<dbReference type="InterPro" id="IPR003961">
    <property type="entry name" value="FN3_dom"/>
</dbReference>
<dbReference type="SUPFAM" id="SSF54556">
    <property type="entry name" value="Chitinase insertion domain"/>
    <property type="match status" value="1"/>
</dbReference>
<accession>A0A7W7C6R6</accession>
<keyword evidence="6" id="KW-0119">Carbohydrate metabolism</keyword>
<feature type="domain" description="GH18" evidence="13">
    <location>
        <begin position="242"/>
        <end position="604"/>
    </location>
</feature>
<dbReference type="GO" id="GO:0030247">
    <property type="term" value="F:polysaccharide binding"/>
    <property type="evidence" value="ECO:0007669"/>
    <property type="project" value="UniProtKB-UniRule"/>
</dbReference>
<dbReference type="Pfam" id="PF00704">
    <property type="entry name" value="Glyco_hydro_18"/>
    <property type="match status" value="1"/>
</dbReference>
<dbReference type="PROSITE" id="PS51910">
    <property type="entry name" value="GH18_2"/>
    <property type="match status" value="1"/>
</dbReference>
<evidence type="ECO:0000313" key="14">
    <source>
        <dbReference type="EMBL" id="MBB4675580.1"/>
    </source>
</evidence>
<dbReference type="CDD" id="cd00063">
    <property type="entry name" value="FN3"/>
    <property type="match status" value="1"/>
</dbReference>
<dbReference type="SMART" id="SM00637">
    <property type="entry name" value="CBD_II"/>
    <property type="match status" value="1"/>
</dbReference>
<dbReference type="CDD" id="cd06548">
    <property type="entry name" value="GH18_chitinase"/>
    <property type="match status" value="1"/>
</dbReference>
<dbReference type="GO" id="GO:0008061">
    <property type="term" value="F:chitin binding"/>
    <property type="evidence" value="ECO:0007669"/>
    <property type="project" value="InterPro"/>
</dbReference>
<name>A0A7W7C6R6_9PSEU</name>
<keyword evidence="7 9" id="KW-0326">Glycosidase</keyword>
<evidence type="ECO:0000259" key="12">
    <source>
        <dbReference type="PROSITE" id="PS51173"/>
    </source>
</evidence>
<keyword evidence="15" id="KW-1185">Reference proteome</keyword>
<feature type="domain" description="CBM2" evidence="12">
    <location>
        <begin position="31"/>
        <end position="141"/>
    </location>
</feature>
<evidence type="ECO:0000256" key="6">
    <source>
        <dbReference type="ARBA" id="ARBA00023277"/>
    </source>
</evidence>
<dbReference type="PROSITE" id="PS51173">
    <property type="entry name" value="CBM2"/>
    <property type="match status" value="1"/>
</dbReference>
<dbReference type="InterPro" id="IPR001919">
    <property type="entry name" value="CBD2"/>
</dbReference>
<dbReference type="InterPro" id="IPR011583">
    <property type="entry name" value="Chitinase_II/V-like_cat"/>
</dbReference>
<dbReference type="InterPro" id="IPR012291">
    <property type="entry name" value="CBM2_carb-bd_dom_sf"/>
</dbReference>
<dbReference type="GO" id="GO:0008843">
    <property type="term" value="F:endochitinase activity"/>
    <property type="evidence" value="ECO:0007669"/>
    <property type="project" value="UniProtKB-EC"/>
</dbReference>
<keyword evidence="8" id="KW-0624">Polysaccharide degradation</keyword>
<dbReference type="PANTHER" id="PTHR11177:SF317">
    <property type="entry name" value="CHITINASE 12-RELATED"/>
    <property type="match status" value="1"/>
</dbReference>
<dbReference type="RefSeq" id="WP_185001535.1">
    <property type="nucleotide sequence ID" value="NZ_BAAAUI010000040.1"/>
</dbReference>
<organism evidence="14 15">
    <name type="scientific">Crossiella cryophila</name>
    <dbReference type="NCBI Taxonomy" id="43355"/>
    <lineage>
        <taxon>Bacteria</taxon>
        <taxon>Bacillati</taxon>
        <taxon>Actinomycetota</taxon>
        <taxon>Actinomycetes</taxon>
        <taxon>Pseudonocardiales</taxon>
        <taxon>Pseudonocardiaceae</taxon>
        <taxon>Crossiella</taxon>
    </lineage>
</organism>
<dbReference type="InterPro" id="IPR018366">
    <property type="entry name" value="CBM2_CS"/>
</dbReference>
<dbReference type="Gene3D" id="3.20.20.80">
    <property type="entry name" value="Glycosidases"/>
    <property type="match status" value="1"/>
</dbReference>
<evidence type="ECO:0000256" key="8">
    <source>
        <dbReference type="ARBA" id="ARBA00023326"/>
    </source>
</evidence>
<feature type="domain" description="Fibronectin type-III" evidence="11">
    <location>
        <begin position="150"/>
        <end position="235"/>
    </location>
</feature>
<protein>
    <recommendedName>
        <fullName evidence="3">chitinase</fullName>
        <ecNumber evidence="3">3.2.1.14</ecNumber>
    </recommendedName>
</protein>
<dbReference type="PANTHER" id="PTHR11177">
    <property type="entry name" value="CHITINASE"/>
    <property type="match status" value="1"/>
</dbReference>
<comment type="similarity">
    <text evidence="2">Belongs to the glycosyl hydrolase 18 family. Chitinase class II subfamily.</text>
</comment>
<dbReference type="GO" id="GO:0000272">
    <property type="term" value="P:polysaccharide catabolic process"/>
    <property type="evidence" value="ECO:0007669"/>
    <property type="project" value="UniProtKB-KW"/>
</dbReference>
<evidence type="ECO:0000313" key="15">
    <source>
        <dbReference type="Proteomes" id="UP000533598"/>
    </source>
</evidence>
<dbReference type="InterPro" id="IPR001223">
    <property type="entry name" value="Glyco_hydro18_cat"/>
</dbReference>
<evidence type="ECO:0000259" key="13">
    <source>
        <dbReference type="PROSITE" id="PS51910"/>
    </source>
</evidence>
<evidence type="ECO:0000256" key="4">
    <source>
        <dbReference type="ARBA" id="ARBA00022801"/>
    </source>
</evidence>
<dbReference type="InterPro" id="IPR017853">
    <property type="entry name" value="GH"/>
</dbReference>
<keyword evidence="10" id="KW-0732">Signal</keyword>
<keyword evidence="5" id="KW-0146">Chitin degradation</keyword>
<dbReference type="Pfam" id="PF00553">
    <property type="entry name" value="CBM_2"/>
    <property type="match status" value="1"/>
</dbReference>
<comment type="catalytic activity">
    <reaction evidence="1">
        <text>Random endo-hydrolysis of N-acetyl-beta-D-glucosaminide (1-&gt;4)-beta-linkages in chitin and chitodextrins.</text>
        <dbReference type="EC" id="3.2.1.14"/>
    </reaction>
</comment>
<evidence type="ECO:0000259" key="11">
    <source>
        <dbReference type="PROSITE" id="PS50853"/>
    </source>
</evidence>
<evidence type="ECO:0000256" key="10">
    <source>
        <dbReference type="SAM" id="SignalP"/>
    </source>
</evidence>
<evidence type="ECO:0000256" key="7">
    <source>
        <dbReference type="ARBA" id="ARBA00023295"/>
    </source>
</evidence>
<feature type="chain" id="PRO_5030926297" description="chitinase" evidence="10">
    <location>
        <begin position="35"/>
        <end position="604"/>
    </location>
</feature>
<dbReference type="EMBL" id="JACHMH010000001">
    <property type="protein sequence ID" value="MBB4675580.1"/>
    <property type="molecule type" value="Genomic_DNA"/>
</dbReference>
<dbReference type="Gene3D" id="3.10.50.10">
    <property type="match status" value="1"/>
</dbReference>
<evidence type="ECO:0000256" key="3">
    <source>
        <dbReference type="ARBA" id="ARBA00012729"/>
    </source>
</evidence>
<reference evidence="14 15" key="1">
    <citation type="submission" date="2020-08" db="EMBL/GenBank/DDBJ databases">
        <title>Sequencing the genomes of 1000 actinobacteria strains.</title>
        <authorList>
            <person name="Klenk H.-P."/>
        </authorList>
    </citation>
    <scope>NUCLEOTIDE SEQUENCE [LARGE SCALE GENOMIC DNA]</scope>
    <source>
        <strain evidence="14 15">DSM 44230</strain>
    </source>
</reference>
<evidence type="ECO:0000256" key="9">
    <source>
        <dbReference type="RuleBase" id="RU000489"/>
    </source>
</evidence>
<dbReference type="AlphaFoldDB" id="A0A7W7C6R6"/>
<dbReference type="InterPro" id="IPR029070">
    <property type="entry name" value="Chitinase_insertion_sf"/>
</dbReference>
<evidence type="ECO:0000256" key="2">
    <source>
        <dbReference type="ARBA" id="ARBA00009121"/>
    </source>
</evidence>
<evidence type="ECO:0000256" key="1">
    <source>
        <dbReference type="ARBA" id="ARBA00000822"/>
    </source>
</evidence>
<sequence length="604" mass="63432">MSHPRSRPSTRLLALLSGGLLALSGLLIPPSASAAAQLSASFATTGTWDSGFGAQYTIRNTGDSPASGWTLVFDLPDNVRVTSLWNGQHSVSGNRNTVQALSWNGTIGAGQSVTVGFNGSFTGALAGPTGCTVNGAPCVGGPVDTLAPSVPGAVRVSGSTASSLTLAWTAATDNVGVAGYRVYEGSVLVGTSAGAEVTVSGLAPESTHTYVVTAVDAAGNESGRSQAVTGSTPADTSAPRGGIVGAYYAGWTGFPVAQIPAQKLTHLYYAFGSVQGGRCQAPSAAALNHFAELRTLQQRHPHLNVIISLGGWGADGFSDGALTPAARSAFASSCVDLYLKQHRDVFDGIDIDWEFPVSGGIITKRPEDKRNATLLFQELRRQIDAVGVAQGRRLQLIAATPVGRFQDDGPYDVTQSFELAEVAKTLDFYNVMTYDMGTGYSPISMFNAPMRAAAEDPTGQPMKGGNNVIGGIEHYLANGVPKNKMVLGTPFYSRGFTINSPQADARKGLFLPYSGTINAPQWKTIKAQYLNNPAWQQLRHGAAQVPYLYNASSKTFISYEDPTSIAVKAAYAKQTGLRGTFMWELSDDDAQHSLLNAMAGPFLG</sequence>
<proteinExistence type="inferred from homology"/>
<dbReference type="Gene3D" id="2.60.40.10">
    <property type="entry name" value="Immunoglobulins"/>
    <property type="match status" value="1"/>
</dbReference>
<dbReference type="SMART" id="SM00636">
    <property type="entry name" value="Glyco_18"/>
    <property type="match status" value="1"/>
</dbReference>
<dbReference type="InterPro" id="IPR008965">
    <property type="entry name" value="CBM2/CBM3_carb-bd_dom_sf"/>
</dbReference>
<keyword evidence="4 9" id="KW-0378">Hydrolase</keyword>
<comment type="caution">
    <text evidence="14">The sequence shown here is derived from an EMBL/GenBank/DDBJ whole genome shotgun (WGS) entry which is preliminary data.</text>
</comment>
<dbReference type="InterPro" id="IPR013783">
    <property type="entry name" value="Ig-like_fold"/>
</dbReference>
<dbReference type="EC" id="3.2.1.14" evidence="3"/>
<dbReference type="PROSITE" id="PS00561">
    <property type="entry name" value="CBM2_A"/>
    <property type="match status" value="1"/>
</dbReference>